<feature type="region of interest" description="Disordered" evidence="1">
    <location>
        <begin position="22"/>
        <end position="87"/>
    </location>
</feature>
<evidence type="ECO:0000313" key="3">
    <source>
        <dbReference type="Proteomes" id="UP001175001"/>
    </source>
</evidence>
<feature type="compositionally biased region" description="Basic and acidic residues" evidence="1">
    <location>
        <begin position="57"/>
        <end position="66"/>
    </location>
</feature>
<gene>
    <name evidence="2" type="ORF">DIS24_g11073</name>
</gene>
<dbReference type="Proteomes" id="UP001175001">
    <property type="component" value="Unassembled WGS sequence"/>
</dbReference>
<keyword evidence="3" id="KW-1185">Reference proteome</keyword>
<name>A0AA39X1K4_9PEZI</name>
<sequence>MDSPENGYDIILAWKEVKDLGLRQRPVAPIYRPPSPKPDPGDKEYQDYQQRIAKNKAAREERRTNDKGNPSAAGSTNKTGKQHPSQS</sequence>
<protein>
    <submittedName>
        <fullName evidence="2">Uncharacterized protein</fullName>
    </submittedName>
</protein>
<comment type="caution">
    <text evidence="2">The sequence shown here is derived from an EMBL/GenBank/DDBJ whole genome shotgun (WGS) entry which is preliminary data.</text>
</comment>
<evidence type="ECO:0000313" key="2">
    <source>
        <dbReference type="EMBL" id="KAK0625604.1"/>
    </source>
</evidence>
<feature type="compositionally biased region" description="Polar residues" evidence="1">
    <location>
        <begin position="72"/>
        <end position="87"/>
    </location>
</feature>
<accession>A0AA39X1K4</accession>
<organism evidence="2 3">
    <name type="scientific">Lasiodiplodia hormozganensis</name>
    <dbReference type="NCBI Taxonomy" id="869390"/>
    <lineage>
        <taxon>Eukaryota</taxon>
        <taxon>Fungi</taxon>
        <taxon>Dikarya</taxon>
        <taxon>Ascomycota</taxon>
        <taxon>Pezizomycotina</taxon>
        <taxon>Dothideomycetes</taxon>
        <taxon>Dothideomycetes incertae sedis</taxon>
        <taxon>Botryosphaeriales</taxon>
        <taxon>Botryosphaeriaceae</taxon>
        <taxon>Lasiodiplodia</taxon>
    </lineage>
</organism>
<evidence type="ECO:0000256" key="1">
    <source>
        <dbReference type="SAM" id="MobiDB-lite"/>
    </source>
</evidence>
<dbReference type="AlphaFoldDB" id="A0AA39X1K4"/>
<proteinExistence type="predicted"/>
<dbReference type="EMBL" id="JAUJDW010000141">
    <property type="protein sequence ID" value="KAK0625604.1"/>
    <property type="molecule type" value="Genomic_DNA"/>
</dbReference>
<reference evidence="2" key="1">
    <citation type="submission" date="2023-06" db="EMBL/GenBank/DDBJ databases">
        <title>Multi-omics analyses reveal the molecular pathogenesis toolkit of Lasiodiplodia hormozganensis, a cross-kingdom pathogen.</title>
        <authorList>
            <person name="Felix C."/>
            <person name="Meneses R."/>
            <person name="Goncalves M.F.M."/>
            <person name="Tilleman L."/>
            <person name="Duarte A.S."/>
            <person name="Jorrin-Novo J.V."/>
            <person name="Van De Peer Y."/>
            <person name="Deforce D."/>
            <person name="Van Nieuwerburgh F."/>
            <person name="Esteves A.C."/>
            <person name="Alves A."/>
        </authorList>
    </citation>
    <scope>NUCLEOTIDE SEQUENCE</scope>
    <source>
        <strain evidence="2">CBS 339.90</strain>
    </source>
</reference>